<dbReference type="EMBL" id="GL945439">
    <property type="protein sequence ID" value="EGO20971.1"/>
    <property type="molecule type" value="Genomic_DNA"/>
</dbReference>
<dbReference type="OrthoDB" id="3360976at2759"/>
<dbReference type="RefSeq" id="XP_007321928.1">
    <property type="nucleotide sequence ID" value="XM_007321866.1"/>
</dbReference>
<reference evidence="2" key="1">
    <citation type="submission" date="2011-04" db="EMBL/GenBank/DDBJ databases">
        <title>Evolution of plant cell wall degrading machinery underlies the functional diversity of forest fungi.</title>
        <authorList>
            <consortium name="US DOE Joint Genome Institute (JGI-PGF)"/>
            <person name="Eastwood D.C."/>
            <person name="Floudas D."/>
            <person name="Binder M."/>
            <person name="Majcherczyk A."/>
            <person name="Schneider P."/>
            <person name="Aerts A."/>
            <person name="Asiegbu F.O."/>
            <person name="Baker S.E."/>
            <person name="Barry K."/>
            <person name="Bendiksby M."/>
            <person name="Blumentritt M."/>
            <person name="Coutinho P.M."/>
            <person name="Cullen D."/>
            <person name="Cullen D."/>
            <person name="Gathman A."/>
            <person name="Goodell B."/>
            <person name="Henrissat B."/>
            <person name="Ihrmark K."/>
            <person name="Kauserud H."/>
            <person name="Kohler A."/>
            <person name="LaButti K."/>
            <person name="Lapidus A."/>
            <person name="Lavin J.L."/>
            <person name="Lee Y.-H."/>
            <person name="Lindquist E."/>
            <person name="Lilly W."/>
            <person name="Lucas S."/>
            <person name="Morin E."/>
            <person name="Murat C."/>
            <person name="Oguiza J.A."/>
            <person name="Park J."/>
            <person name="Pisabarro A.G."/>
            <person name="Riley R."/>
            <person name="Rosling A."/>
            <person name="Salamov A."/>
            <person name="Schmidt O."/>
            <person name="Schmutz J."/>
            <person name="Skrede I."/>
            <person name="Stenlid J."/>
            <person name="Wiebenga A."/>
            <person name="Xie X."/>
            <person name="Kues U."/>
            <person name="Hibbett D.S."/>
            <person name="Hoffmeister D."/>
            <person name="Hogberg N."/>
            <person name="Martin F."/>
            <person name="Grigoriev I.V."/>
            <person name="Watkinson S.C."/>
        </authorList>
    </citation>
    <scope>NUCLEOTIDE SEQUENCE</scope>
    <source>
        <strain evidence="2">S7.9</strain>
    </source>
</reference>
<sequence length="272" mass="30840">MKLIFSTDRVRFATITNPDGQVLYKITTSGSPFNFIKSRTTTIWKTIPNSSSPIYHEHLGDGAPGQLISNDSYTEGDGVREGEGLSEVDMQDHFTRVAEIEWHTLSSSRIRWHGVINGLGVGEVQTSEFIPPKGLLRVQRVFTGVDERPYRWELGAWVCSLYLDDQPSKLPIAKYHRSSLGLLPGTKAHQGYLEVHPRPVLSGDLTGSHPGSSDDIDINSYTDYELESHLDDADRTRLDQGMLDLIVVTFIYCEKLRRDQEQANEKDFRWTW</sequence>
<dbReference type="InterPro" id="IPR046528">
    <property type="entry name" value="DUF6593"/>
</dbReference>
<proteinExistence type="predicted"/>
<evidence type="ECO:0000313" key="2">
    <source>
        <dbReference type="EMBL" id="EGO20971.1"/>
    </source>
</evidence>
<dbReference type="KEGG" id="sla:SERLADRAFT_441357"/>
<protein>
    <recommendedName>
        <fullName evidence="1">DUF6593 domain-containing protein</fullName>
    </recommendedName>
</protein>
<dbReference type="GeneID" id="18815535"/>
<dbReference type="AlphaFoldDB" id="F8P6A4"/>
<organism>
    <name type="scientific">Serpula lacrymans var. lacrymans (strain S7.9)</name>
    <name type="common">Dry rot fungus</name>
    <dbReference type="NCBI Taxonomy" id="578457"/>
    <lineage>
        <taxon>Eukaryota</taxon>
        <taxon>Fungi</taxon>
        <taxon>Dikarya</taxon>
        <taxon>Basidiomycota</taxon>
        <taxon>Agaricomycotina</taxon>
        <taxon>Agaricomycetes</taxon>
        <taxon>Agaricomycetidae</taxon>
        <taxon>Boletales</taxon>
        <taxon>Coniophorineae</taxon>
        <taxon>Serpulaceae</taxon>
        <taxon>Serpula</taxon>
    </lineage>
</organism>
<gene>
    <name evidence="2" type="ORF">SERLADRAFT_441357</name>
</gene>
<accession>F8P6A4</accession>
<dbReference type="Pfam" id="PF20236">
    <property type="entry name" value="DUF6593"/>
    <property type="match status" value="1"/>
</dbReference>
<evidence type="ECO:0000259" key="1">
    <source>
        <dbReference type="Pfam" id="PF20236"/>
    </source>
</evidence>
<feature type="domain" description="DUF6593" evidence="1">
    <location>
        <begin position="10"/>
        <end position="196"/>
    </location>
</feature>
<dbReference type="HOGENOM" id="CLU_084280_4_1_1"/>
<name>F8P6A4_SERL9</name>
<dbReference type="Proteomes" id="UP000008064">
    <property type="component" value="Unassembled WGS sequence"/>
</dbReference>